<dbReference type="SUPFAM" id="SSF158702">
    <property type="entry name" value="Sec63 N-terminal domain-like"/>
    <property type="match status" value="1"/>
</dbReference>
<dbReference type="Gene3D" id="2.60.40.150">
    <property type="entry name" value="C2 domain"/>
    <property type="match status" value="1"/>
</dbReference>
<dbReference type="Gene3D" id="1.10.3380.10">
    <property type="entry name" value="Sec63 N-terminal domain-like domain"/>
    <property type="match status" value="1"/>
</dbReference>
<feature type="transmembrane region" description="Helical" evidence="10">
    <location>
        <begin position="13"/>
        <end position="37"/>
    </location>
</feature>
<feature type="compositionally biased region" description="Acidic residues" evidence="9">
    <location>
        <begin position="640"/>
        <end position="663"/>
    </location>
</feature>
<keyword evidence="3 10" id="KW-0812">Transmembrane</keyword>
<evidence type="ECO:0000256" key="4">
    <source>
        <dbReference type="ARBA" id="ARBA00022824"/>
    </source>
</evidence>
<dbReference type="EMBL" id="KV921391">
    <property type="protein sequence ID" value="ORE16290.1"/>
    <property type="molecule type" value="Genomic_DNA"/>
</dbReference>
<dbReference type="GO" id="GO:0003723">
    <property type="term" value="F:RNA binding"/>
    <property type="evidence" value="ECO:0007669"/>
    <property type="project" value="TreeGrafter"/>
</dbReference>
<dbReference type="PRINTS" id="PR00625">
    <property type="entry name" value="JDOMAIN"/>
</dbReference>
<evidence type="ECO:0000313" key="13">
    <source>
        <dbReference type="Proteomes" id="UP000242381"/>
    </source>
</evidence>
<keyword evidence="5" id="KW-0653">Protein transport</keyword>
<evidence type="ECO:0000313" key="12">
    <source>
        <dbReference type="EMBL" id="ORE16290.1"/>
    </source>
</evidence>
<dbReference type="CDD" id="cd06257">
    <property type="entry name" value="DnaJ"/>
    <property type="match status" value="1"/>
</dbReference>
<dbReference type="Gene3D" id="1.10.150.20">
    <property type="entry name" value="5' to 3' exonuclease, C-terminal subdomain"/>
    <property type="match status" value="1"/>
</dbReference>
<evidence type="ECO:0000256" key="6">
    <source>
        <dbReference type="ARBA" id="ARBA00022989"/>
    </source>
</evidence>
<dbReference type="SUPFAM" id="SSF46565">
    <property type="entry name" value="Chaperone J-domain"/>
    <property type="match status" value="1"/>
</dbReference>
<protein>
    <submittedName>
        <fullName evidence="12">Sec63-domain-containing protein</fullName>
    </submittedName>
</protein>
<dbReference type="SMART" id="SM00973">
    <property type="entry name" value="Sec63"/>
    <property type="match status" value="1"/>
</dbReference>
<dbReference type="OMA" id="RAILHAH"/>
<keyword evidence="2" id="KW-0813">Transport</keyword>
<dbReference type="SMART" id="SM00271">
    <property type="entry name" value="DnaJ"/>
    <property type="match status" value="1"/>
</dbReference>
<dbReference type="Proteomes" id="UP000242381">
    <property type="component" value="Unassembled WGS sequence"/>
</dbReference>
<dbReference type="GO" id="GO:0008320">
    <property type="term" value="F:protein transmembrane transporter activity"/>
    <property type="evidence" value="ECO:0007669"/>
    <property type="project" value="TreeGrafter"/>
</dbReference>
<feature type="compositionally biased region" description="Acidic residues" evidence="9">
    <location>
        <begin position="596"/>
        <end position="612"/>
    </location>
</feature>
<dbReference type="PANTHER" id="PTHR24075">
    <property type="entry name" value="SEC63 DOMAIN-CONTAINING"/>
    <property type="match status" value="1"/>
</dbReference>
<evidence type="ECO:0000256" key="9">
    <source>
        <dbReference type="SAM" id="MobiDB-lite"/>
    </source>
</evidence>
<evidence type="ECO:0000256" key="2">
    <source>
        <dbReference type="ARBA" id="ARBA00022448"/>
    </source>
</evidence>
<comment type="subcellular location">
    <subcellularLocation>
        <location evidence="1">Endoplasmic reticulum membrane</location>
        <topology evidence="1">Multi-pass membrane protein</topology>
    </subcellularLocation>
</comment>
<evidence type="ECO:0000256" key="1">
    <source>
        <dbReference type="ARBA" id="ARBA00004477"/>
    </source>
</evidence>
<feature type="domain" description="J" evidence="11">
    <location>
        <begin position="105"/>
        <end position="172"/>
    </location>
</feature>
<feature type="transmembrane region" description="Helical" evidence="10">
    <location>
        <begin position="77"/>
        <end position="95"/>
    </location>
</feature>
<dbReference type="Pfam" id="PF02889">
    <property type="entry name" value="Sec63"/>
    <property type="match status" value="1"/>
</dbReference>
<dbReference type="InterPro" id="IPR035892">
    <property type="entry name" value="C2_domain_sf"/>
</dbReference>
<proteinExistence type="predicted"/>
<name>A0A1X0RW86_RHIZD</name>
<dbReference type="GO" id="GO:0006614">
    <property type="term" value="P:SRP-dependent cotranslational protein targeting to membrane"/>
    <property type="evidence" value="ECO:0007669"/>
    <property type="project" value="TreeGrafter"/>
</dbReference>
<feature type="transmembrane region" description="Helical" evidence="10">
    <location>
        <begin position="196"/>
        <end position="219"/>
    </location>
</feature>
<evidence type="ECO:0000256" key="5">
    <source>
        <dbReference type="ARBA" id="ARBA00022927"/>
    </source>
</evidence>
<dbReference type="GO" id="GO:0006620">
    <property type="term" value="P:post-translational protein targeting to endoplasmic reticulum membrane"/>
    <property type="evidence" value="ECO:0007669"/>
    <property type="project" value="TreeGrafter"/>
</dbReference>
<feature type="region of interest" description="Disordered" evidence="9">
    <location>
        <begin position="480"/>
        <end position="502"/>
    </location>
</feature>
<dbReference type="GO" id="GO:0031207">
    <property type="term" value="C:Sec62/Sec63 complex"/>
    <property type="evidence" value="ECO:0007669"/>
    <property type="project" value="TreeGrafter"/>
</dbReference>
<evidence type="ECO:0000256" key="7">
    <source>
        <dbReference type="ARBA" id="ARBA00023136"/>
    </source>
</evidence>
<accession>A0A1X0RW86</accession>
<dbReference type="PROSITE" id="PS50076">
    <property type="entry name" value="DNAJ_2"/>
    <property type="match status" value="1"/>
</dbReference>
<keyword evidence="6 10" id="KW-1133">Transmembrane helix</keyword>
<dbReference type="InterPro" id="IPR036869">
    <property type="entry name" value="J_dom_sf"/>
</dbReference>
<sequence length="663" mass="75591">MAQYAYDEEGFNFYYFLIAVLSLCLVPTTIQSLHALYKSASTKHKDVCHCQICEKGRKRANNVKSSSIKKLLTSPKFLFLVIGWVGVVLLAMQVANAEVKSVTWDPYEVMGLKESATEAEIKKAYKKLSLVYHPDKAKPGKEKENEERFIDITKAYKVLTNEEARRNYAEFGHPDGKQSFTMGVALPKKLVEGNGMYVLGFYALTFGLGLPYFIARWWYRSRRLTKDKILNKTMGVFVKGLKEEDGFKEIIYTLSGAIEYKEAVDVRPNEDRMLNIINGAIADEMEKKLGEKFDRLNDSVPAYRRKARALIYAYLLRVDLEKKGVNKQLIKDQSFVVDKAIHLIQGLMQIATVKQWLNVTCRLMELQQHLMQATFPGEPSIKQLPHVTTTLVRRYNRGRKTKIQTVQQFCDMSNDERKNMLKTLSDSEYLDAVEVAQRIPKLSVEKAVFRVIGDKIVTTGAIITFILKLRNGQVVDVDTETKEKQEHDDEDEEEEELLEDKKKNKKTLPFAHTPYYAGEKKPCWWIFLGDPKVNRILVPHKKVTDIVDEETIKIPFPGPPKPGVYTFSFFIKSDTYVGTDIVRDITLKVHDPSDLPPEEEVDDSISEPEEDSIAGQMKLMREQGFASALAGGSTKKPQNDDSDSDSSSEEDDNNYVTESDEDD</sequence>
<dbReference type="InterPro" id="IPR014756">
    <property type="entry name" value="Ig_E-set"/>
</dbReference>
<keyword evidence="7 10" id="KW-0472">Membrane</keyword>
<dbReference type="SUPFAM" id="SSF81296">
    <property type="entry name" value="E set domains"/>
    <property type="match status" value="1"/>
</dbReference>
<evidence type="ECO:0000259" key="11">
    <source>
        <dbReference type="PROSITE" id="PS50076"/>
    </source>
</evidence>
<evidence type="ECO:0000256" key="10">
    <source>
        <dbReference type="SAM" id="Phobius"/>
    </source>
</evidence>
<keyword evidence="8" id="KW-0143">Chaperone</keyword>
<dbReference type="InterPro" id="IPR004179">
    <property type="entry name" value="Sec63-dom"/>
</dbReference>
<feature type="region of interest" description="Disordered" evidence="9">
    <location>
        <begin position="590"/>
        <end position="663"/>
    </location>
</feature>
<dbReference type="PANTHER" id="PTHR24075:SF0">
    <property type="entry name" value="TRANSLOCATION PROTEIN SEC63 HOMOLOG"/>
    <property type="match status" value="1"/>
</dbReference>
<evidence type="ECO:0000256" key="3">
    <source>
        <dbReference type="ARBA" id="ARBA00022692"/>
    </source>
</evidence>
<dbReference type="FunFam" id="1.10.287.110:FF:000039">
    <property type="entry name" value="Protein translocation complex component (Npl1)"/>
    <property type="match status" value="1"/>
</dbReference>
<reference evidence="12 13" key="1">
    <citation type="journal article" date="2016" name="Proc. Natl. Acad. Sci. U.S.A.">
        <title>Lipid metabolic changes in an early divergent fungus govern the establishment of a mutualistic symbiosis with endobacteria.</title>
        <authorList>
            <person name="Lastovetsky O.A."/>
            <person name="Gaspar M.L."/>
            <person name="Mondo S.J."/>
            <person name="LaButti K.M."/>
            <person name="Sandor L."/>
            <person name="Grigoriev I.V."/>
            <person name="Henry S.A."/>
            <person name="Pawlowska T.E."/>
        </authorList>
    </citation>
    <scope>NUCLEOTIDE SEQUENCE [LARGE SCALE GENOMIC DNA]</scope>
    <source>
        <strain evidence="12 13">ATCC 11559</strain>
    </source>
</reference>
<feature type="compositionally biased region" description="Acidic residues" evidence="9">
    <location>
        <begin position="488"/>
        <end position="498"/>
    </location>
</feature>
<keyword evidence="4" id="KW-0256">Endoplasmic reticulum</keyword>
<evidence type="ECO:0000256" key="8">
    <source>
        <dbReference type="ARBA" id="ARBA00023186"/>
    </source>
</evidence>
<dbReference type="InterPro" id="IPR001623">
    <property type="entry name" value="DnaJ_domain"/>
</dbReference>
<gene>
    <name evidence="12" type="ORF">BCV71DRAFT_20502</name>
</gene>
<dbReference type="AlphaFoldDB" id="A0A1X0RW86"/>
<dbReference type="Pfam" id="PF00226">
    <property type="entry name" value="DnaJ"/>
    <property type="match status" value="1"/>
</dbReference>
<dbReference type="Gene3D" id="1.10.287.110">
    <property type="entry name" value="DnaJ domain"/>
    <property type="match status" value="1"/>
</dbReference>
<organism evidence="12 13">
    <name type="scientific">Rhizopus microsporus</name>
    <dbReference type="NCBI Taxonomy" id="58291"/>
    <lineage>
        <taxon>Eukaryota</taxon>
        <taxon>Fungi</taxon>
        <taxon>Fungi incertae sedis</taxon>
        <taxon>Mucoromycota</taxon>
        <taxon>Mucoromycotina</taxon>
        <taxon>Mucoromycetes</taxon>
        <taxon>Mucorales</taxon>
        <taxon>Mucorineae</taxon>
        <taxon>Rhizopodaceae</taxon>
        <taxon>Rhizopus</taxon>
    </lineage>
</organism>
<dbReference type="VEuPathDB" id="FungiDB:BCV72DRAFT_102067"/>